<dbReference type="Proteomes" id="UP000033140">
    <property type="component" value="Unassembled WGS sequence"/>
</dbReference>
<protein>
    <submittedName>
        <fullName evidence="1">Uncharacterized protein</fullName>
    </submittedName>
</protein>
<dbReference type="AlphaFoldDB" id="A0A0E9NE78"/>
<reference evidence="1 2" key="1">
    <citation type="journal article" date="2011" name="J. Gen. Appl. Microbiol.">
        <title>Draft genome sequencing of the enigmatic yeast Saitoella complicata.</title>
        <authorList>
            <person name="Nishida H."/>
            <person name="Hamamoto M."/>
            <person name="Sugiyama J."/>
        </authorList>
    </citation>
    <scope>NUCLEOTIDE SEQUENCE [LARGE SCALE GENOMIC DNA]</scope>
    <source>
        <strain evidence="1 2">NRRL Y-17804</strain>
    </source>
</reference>
<gene>
    <name evidence="1" type="ORF">G7K_2191-t1</name>
</gene>
<keyword evidence="2" id="KW-1185">Reference proteome</keyword>
<evidence type="ECO:0000313" key="1">
    <source>
        <dbReference type="EMBL" id="GAO48001.1"/>
    </source>
</evidence>
<accession>A0A0E9NE78</accession>
<evidence type="ECO:0000313" key="2">
    <source>
        <dbReference type="Proteomes" id="UP000033140"/>
    </source>
</evidence>
<reference evidence="1 2" key="3">
    <citation type="journal article" date="2015" name="Genome Announc.">
        <title>Draft Genome Sequence of the Archiascomycetous Yeast Saitoella complicata.</title>
        <authorList>
            <person name="Yamauchi K."/>
            <person name="Kondo S."/>
            <person name="Hamamoto M."/>
            <person name="Takahashi Y."/>
            <person name="Ogura Y."/>
            <person name="Hayashi T."/>
            <person name="Nishida H."/>
        </authorList>
    </citation>
    <scope>NUCLEOTIDE SEQUENCE [LARGE SCALE GENOMIC DNA]</scope>
    <source>
        <strain evidence="1 2">NRRL Y-17804</strain>
    </source>
</reference>
<comment type="caution">
    <text evidence="1">The sequence shown here is derived from an EMBL/GenBank/DDBJ whole genome shotgun (WGS) entry which is preliminary data.</text>
</comment>
<organism evidence="1 2">
    <name type="scientific">Saitoella complicata (strain BCRC 22490 / CBS 7301 / JCM 7358 / NBRC 10748 / NRRL Y-17804)</name>
    <dbReference type="NCBI Taxonomy" id="698492"/>
    <lineage>
        <taxon>Eukaryota</taxon>
        <taxon>Fungi</taxon>
        <taxon>Dikarya</taxon>
        <taxon>Ascomycota</taxon>
        <taxon>Taphrinomycotina</taxon>
        <taxon>Taphrinomycotina incertae sedis</taxon>
        <taxon>Saitoella</taxon>
    </lineage>
</organism>
<reference evidence="1 2" key="2">
    <citation type="journal article" date="2014" name="J. Gen. Appl. Microbiol.">
        <title>The early diverging ascomycetous budding yeast Saitoella complicata has three histone deacetylases belonging to the Clr6, Hos2, and Rpd3 lineages.</title>
        <authorList>
            <person name="Nishida H."/>
            <person name="Matsumoto T."/>
            <person name="Kondo S."/>
            <person name="Hamamoto M."/>
            <person name="Yoshikawa H."/>
        </authorList>
    </citation>
    <scope>NUCLEOTIDE SEQUENCE [LARGE SCALE GENOMIC DNA]</scope>
    <source>
        <strain evidence="1 2">NRRL Y-17804</strain>
    </source>
</reference>
<dbReference type="EMBL" id="BACD03000012">
    <property type="protein sequence ID" value="GAO48001.1"/>
    <property type="molecule type" value="Genomic_DNA"/>
</dbReference>
<sequence>MTVLFCSSSDWRCRAYPISWCNGQANTAFSTEGRCRSSAARLKRLPSDSLSYAVSITDICDLRGQTKLECEDRYLYTLYVPSTFEIGLAIMDHDPLKVVGATFPRPPYATHLQSPETTDLGILVNATPVNVVVSSSTRWGSAVFIDVALRSIGYRTSQKTPYRCGIFCDRK</sequence>
<proteinExistence type="predicted"/>
<name>A0A0E9NE78_SAICN</name>